<dbReference type="RefSeq" id="WP_122980023.1">
    <property type="nucleotide sequence ID" value="NZ_BOMX01000191.1"/>
</dbReference>
<evidence type="ECO:0000313" key="1">
    <source>
        <dbReference type="EMBL" id="TWG21404.1"/>
    </source>
</evidence>
<keyword evidence="2" id="KW-1185">Reference proteome</keyword>
<evidence type="ECO:0000313" key="2">
    <source>
        <dbReference type="Proteomes" id="UP000320239"/>
    </source>
</evidence>
<gene>
    <name evidence="1" type="ORF">FHX34_103942</name>
</gene>
<accession>A0A561WC14</accession>
<name>A0A561WC14_ACTTI</name>
<proteinExistence type="predicted"/>
<reference evidence="1 2" key="1">
    <citation type="submission" date="2019-06" db="EMBL/GenBank/DDBJ databases">
        <title>Sequencing the genomes of 1000 actinobacteria strains.</title>
        <authorList>
            <person name="Klenk H.-P."/>
        </authorList>
    </citation>
    <scope>NUCLEOTIDE SEQUENCE [LARGE SCALE GENOMIC DNA]</scope>
    <source>
        <strain evidence="1 2">DSM 43866</strain>
    </source>
</reference>
<dbReference type="OrthoDB" id="3380368at2"/>
<dbReference type="Proteomes" id="UP000320239">
    <property type="component" value="Unassembled WGS sequence"/>
</dbReference>
<comment type="caution">
    <text evidence="1">The sequence shown here is derived from an EMBL/GenBank/DDBJ whole genome shotgun (WGS) entry which is preliminary data.</text>
</comment>
<sequence>MTSVDFHAQCESYVRISIKDLNGRYGVYLDTDHPDQHRYPNVKVAACELAAGHPGECEMFVEGEGSGGEPYQGYWLAWHRRSKYDELQDTYRWTIHSACCQAQSPTGWQCNRYANHGGGHAFNIEN</sequence>
<protein>
    <submittedName>
        <fullName evidence="1">Uncharacterized protein</fullName>
    </submittedName>
</protein>
<organism evidence="1 2">
    <name type="scientific">Actinoplanes teichomyceticus</name>
    <dbReference type="NCBI Taxonomy" id="1867"/>
    <lineage>
        <taxon>Bacteria</taxon>
        <taxon>Bacillati</taxon>
        <taxon>Actinomycetota</taxon>
        <taxon>Actinomycetes</taxon>
        <taxon>Micromonosporales</taxon>
        <taxon>Micromonosporaceae</taxon>
        <taxon>Actinoplanes</taxon>
    </lineage>
</organism>
<dbReference type="EMBL" id="VIWY01000003">
    <property type="protein sequence ID" value="TWG21404.1"/>
    <property type="molecule type" value="Genomic_DNA"/>
</dbReference>
<dbReference type="AlphaFoldDB" id="A0A561WC14"/>